<comment type="caution">
    <text evidence="9">The sequence shown here is derived from an EMBL/GenBank/DDBJ whole genome shotgun (WGS) entry which is preliminary data.</text>
</comment>
<feature type="transmembrane region" description="Helical" evidence="8">
    <location>
        <begin position="20"/>
        <end position="47"/>
    </location>
</feature>
<dbReference type="PANTHER" id="PTHR30269:SF0">
    <property type="entry name" value="MEMBRANE TRANSPORTER PROTEIN YFCA-RELATED"/>
    <property type="match status" value="1"/>
</dbReference>
<evidence type="ECO:0000256" key="4">
    <source>
        <dbReference type="ARBA" id="ARBA00022475"/>
    </source>
</evidence>
<dbReference type="Proteomes" id="UP000781958">
    <property type="component" value="Unassembled WGS sequence"/>
</dbReference>
<evidence type="ECO:0000256" key="6">
    <source>
        <dbReference type="ARBA" id="ARBA00022989"/>
    </source>
</evidence>
<reference evidence="9 10" key="1">
    <citation type="submission" date="2021-03" db="EMBL/GenBank/DDBJ databases">
        <title>Genomic Encyclopedia of Type Strains, Phase III (KMG-III): the genomes of soil and plant-associated and newly described type strains.</title>
        <authorList>
            <person name="Whitman W."/>
        </authorList>
    </citation>
    <scope>NUCLEOTIDE SEQUENCE [LARGE SCALE GENOMIC DNA]</scope>
    <source>
        <strain evidence="9 10">IMMIB AFH-6</strain>
    </source>
</reference>
<dbReference type="InterPro" id="IPR002781">
    <property type="entry name" value="TM_pro_TauE-like"/>
</dbReference>
<evidence type="ECO:0000256" key="3">
    <source>
        <dbReference type="ARBA" id="ARBA00022448"/>
    </source>
</evidence>
<keyword evidence="6 8" id="KW-1133">Transmembrane helix</keyword>
<evidence type="ECO:0000313" key="9">
    <source>
        <dbReference type="EMBL" id="MBP2291926.1"/>
    </source>
</evidence>
<feature type="transmembrane region" description="Helical" evidence="8">
    <location>
        <begin position="82"/>
        <end position="101"/>
    </location>
</feature>
<protein>
    <recommendedName>
        <fullName evidence="8">Probable membrane transporter protein</fullName>
    </recommendedName>
</protein>
<proteinExistence type="inferred from homology"/>
<evidence type="ECO:0000256" key="5">
    <source>
        <dbReference type="ARBA" id="ARBA00022692"/>
    </source>
</evidence>
<comment type="subcellular location">
    <subcellularLocation>
        <location evidence="1 8">Cell membrane</location>
        <topology evidence="1 8">Multi-pass membrane protein</topology>
    </subcellularLocation>
</comment>
<evidence type="ECO:0000256" key="2">
    <source>
        <dbReference type="ARBA" id="ARBA00009142"/>
    </source>
</evidence>
<dbReference type="PANTHER" id="PTHR30269">
    <property type="entry name" value="TRANSMEMBRANE PROTEIN YFCA"/>
    <property type="match status" value="1"/>
</dbReference>
<feature type="transmembrane region" description="Helical" evidence="8">
    <location>
        <begin position="160"/>
        <end position="178"/>
    </location>
</feature>
<evidence type="ECO:0000256" key="1">
    <source>
        <dbReference type="ARBA" id="ARBA00004651"/>
    </source>
</evidence>
<keyword evidence="10" id="KW-1185">Reference proteome</keyword>
<evidence type="ECO:0000256" key="8">
    <source>
        <dbReference type="RuleBase" id="RU363041"/>
    </source>
</evidence>
<name>A0ABS4SH78_9PROT</name>
<evidence type="ECO:0000313" key="10">
    <source>
        <dbReference type="Proteomes" id="UP000781958"/>
    </source>
</evidence>
<keyword evidence="4 8" id="KW-1003">Cell membrane</keyword>
<gene>
    <name evidence="9" type="ORF">J2851_001687</name>
</gene>
<dbReference type="EMBL" id="JAGINP010000005">
    <property type="protein sequence ID" value="MBP2291926.1"/>
    <property type="molecule type" value="Genomic_DNA"/>
</dbReference>
<feature type="transmembrane region" description="Helical" evidence="8">
    <location>
        <begin position="236"/>
        <end position="254"/>
    </location>
</feature>
<dbReference type="Pfam" id="PF01925">
    <property type="entry name" value="TauE"/>
    <property type="match status" value="1"/>
</dbReference>
<sequence>MDLLSFHGLAFDTLGLLFGVGLLAGFVDAIAGGGGLLTLPALLWAGLSPAESLATNKVQSSFGSFSAALKFTRGGAVKPREMVWMIACTFAGSALGAIVVQMLDPGFLRNVIPVLLVGIAIWLMVTPKAGDIDAQQRIGERAFALLAGTGIGFYDGFFGPGTGTFFAIAFVSLLGFNLRKATAHTKVLNFTSNIAALLFFLMGGHIVWAAGLLMGVGQSLGAQLGAQMVIRNGAAIVRPMLVVASLAITAKLVWTDEQGYIRAAIGALVAWFA</sequence>
<keyword evidence="7 8" id="KW-0472">Membrane</keyword>
<keyword evidence="5 8" id="KW-0812">Transmembrane</keyword>
<dbReference type="InterPro" id="IPR052017">
    <property type="entry name" value="TSUP"/>
</dbReference>
<feature type="transmembrane region" description="Helical" evidence="8">
    <location>
        <begin position="107"/>
        <end position="126"/>
    </location>
</feature>
<comment type="similarity">
    <text evidence="2 8">Belongs to the 4-toluene sulfonate uptake permease (TSUP) (TC 2.A.102) family.</text>
</comment>
<feature type="transmembrane region" description="Helical" evidence="8">
    <location>
        <begin position="190"/>
        <end position="216"/>
    </location>
</feature>
<dbReference type="RefSeq" id="WP_209765658.1">
    <property type="nucleotide sequence ID" value="NZ_JAGINP010000005.1"/>
</dbReference>
<accession>A0ABS4SH78</accession>
<organism evidence="9 10">
    <name type="scientific">Azospirillum rugosum</name>
    <dbReference type="NCBI Taxonomy" id="416170"/>
    <lineage>
        <taxon>Bacteria</taxon>
        <taxon>Pseudomonadati</taxon>
        <taxon>Pseudomonadota</taxon>
        <taxon>Alphaproteobacteria</taxon>
        <taxon>Rhodospirillales</taxon>
        <taxon>Azospirillaceae</taxon>
        <taxon>Azospirillum</taxon>
    </lineage>
</organism>
<evidence type="ECO:0000256" key="7">
    <source>
        <dbReference type="ARBA" id="ARBA00023136"/>
    </source>
</evidence>
<keyword evidence="3" id="KW-0813">Transport</keyword>